<name>X1JS84_9ZZZZ</name>
<organism evidence="1">
    <name type="scientific">marine sediment metagenome</name>
    <dbReference type="NCBI Taxonomy" id="412755"/>
    <lineage>
        <taxon>unclassified sequences</taxon>
        <taxon>metagenomes</taxon>
        <taxon>ecological metagenomes</taxon>
    </lineage>
</organism>
<sequence>NYRYIDEEQTFRGKSKKIWKFDALILDEGGKFGVFIRDWKREISITQIRQLHKACRDVEDIEGGVMICSKSSE</sequence>
<proteinExistence type="predicted"/>
<reference evidence="1" key="1">
    <citation type="journal article" date="2014" name="Front. Microbiol.">
        <title>High frequency of phylogenetically diverse reductive dehalogenase-homologous genes in deep subseafloor sedimentary metagenomes.</title>
        <authorList>
            <person name="Kawai M."/>
            <person name="Futagami T."/>
            <person name="Toyoda A."/>
            <person name="Takaki Y."/>
            <person name="Nishi S."/>
            <person name="Hori S."/>
            <person name="Arai W."/>
            <person name="Tsubouchi T."/>
            <person name="Morono Y."/>
            <person name="Uchiyama I."/>
            <person name="Ito T."/>
            <person name="Fujiyama A."/>
            <person name="Inagaki F."/>
            <person name="Takami H."/>
        </authorList>
    </citation>
    <scope>NUCLEOTIDE SEQUENCE</scope>
    <source>
        <strain evidence="1">Expedition CK06-06</strain>
    </source>
</reference>
<evidence type="ECO:0000313" key="1">
    <source>
        <dbReference type="EMBL" id="GAH96922.1"/>
    </source>
</evidence>
<dbReference type="EMBL" id="BARU01048508">
    <property type="protein sequence ID" value="GAH96922.1"/>
    <property type="molecule type" value="Genomic_DNA"/>
</dbReference>
<protein>
    <submittedName>
        <fullName evidence="1">Uncharacterized protein</fullName>
    </submittedName>
</protein>
<feature type="non-terminal residue" evidence="1">
    <location>
        <position position="1"/>
    </location>
</feature>
<feature type="non-terminal residue" evidence="1">
    <location>
        <position position="73"/>
    </location>
</feature>
<comment type="caution">
    <text evidence="1">The sequence shown here is derived from an EMBL/GenBank/DDBJ whole genome shotgun (WGS) entry which is preliminary data.</text>
</comment>
<gene>
    <name evidence="1" type="ORF">S03H2_72053</name>
</gene>
<dbReference type="AlphaFoldDB" id="X1JS84"/>
<accession>X1JS84</accession>